<feature type="domain" description="NADH:flavin oxidoreductase/NADH oxidase N-terminal" evidence="3">
    <location>
        <begin position="9"/>
        <end position="339"/>
    </location>
</feature>
<evidence type="ECO:0000256" key="1">
    <source>
        <dbReference type="ARBA" id="ARBA00022630"/>
    </source>
</evidence>
<keyword evidence="1" id="KW-0285">Flavoprotein</keyword>
<proteinExistence type="predicted"/>
<dbReference type="InterPro" id="IPR001155">
    <property type="entry name" value="OxRdtase_FMN_N"/>
</dbReference>
<reference evidence="4 5" key="1">
    <citation type="journal article" date="2011" name="Int. J. Syst. Evol. Microbiol.">
        <title>Zhongshania antarctica gen. nov., sp. nov. and Zhongshania guokunii sp. nov., gammaproteobacteria respectively isolated from coastal attached (fast) ice and surface seawater of the Antarctic.</title>
        <authorList>
            <person name="Li H.J."/>
            <person name="Zhang X.Y."/>
            <person name="Chen C.X."/>
            <person name="Zhang Y.J."/>
            <person name="Gao Z.M."/>
            <person name="Yu Y."/>
            <person name="Chen X.L."/>
            <person name="Chen B."/>
            <person name="Zhang Y.Z."/>
        </authorList>
    </citation>
    <scope>NUCLEOTIDE SEQUENCE [LARGE SCALE GENOMIC DNA]</scope>
    <source>
        <strain evidence="4 5">ZS6-22T</strain>
    </source>
</reference>
<comment type="caution">
    <text evidence="4">The sequence shown here is derived from an EMBL/GenBank/DDBJ whole genome shotgun (WGS) entry which is preliminary data.</text>
</comment>
<dbReference type="Pfam" id="PF00724">
    <property type="entry name" value="Oxidored_FMN"/>
    <property type="match status" value="1"/>
</dbReference>
<dbReference type="InterPro" id="IPR051799">
    <property type="entry name" value="NADH_flavin_oxidoreductase"/>
</dbReference>
<organism evidence="4 5">
    <name type="scientific">Zhongshania guokunii</name>
    <dbReference type="NCBI Taxonomy" id="641783"/>
    <lineage>
        <taxon>Bacteria</taxon>
        <taxon>Pseudomonadati</taxon>
        <taxon>Pseudomonadota</taxon>
        <taxon>Gammaproteobacteria</taxon>
        <taxon>Cellvibrionales</taxon>
        <taxon>Spongiibacteraceae</taxon>
        <taxon>Zhongshania</taxon>
    </lineage>
</organism>
<keyword evidence="2" id="KW-0560">Oxidoreductase</keyword>
<evidence type="ECO:0000256" key="2">
    <source>
        <dbReference type="ARBA" id="ARBA00023002"/>
    </source>
</evidence>
<dbReference type="RefSeq" id="WP_368380809.1">
    <property type="nucleotide sequence ID" value="NZ_JBFRYA010000004.1"/>
</dbReference>
<protein>
    <submittedName>
        <fullName evidence="4">NADH:flavin oxidoreductase/NADH oxidase family protein</fullName>
    </submittedName>
</protein>
<dbReference type="EMBL" id="JBFRYA010000004">
    <property type="protein sequence ID" value="MEX1668524.1"/>
    <property type="molecule type" value="Genomic_DNA"/>
</dbReference>
<evidence type="ECO:0000313" key="4">
    <source>
        <dbReference type="EMBL" id="MEX1668524.1"/>
    </source>
</evidence>
<keyword evidence="5" id="KW-1185">Reference proteome</keyword>
<name>A0ABV3U3N2_9GAMM</name>
<dbReference type="PANTHER" id="PTHR43656:SF2">
    <property type="entry name" value="BINDING OXIDOREDUCTASE, PUTATIVE (AFU_ORTHOLOGUE AFUA_2G08260)-RELATED"/>
    <property type="match status" value="1"/>
</dbReference>
<evidence type="ECO:0000259" key="3">
    <source>
        <dbReference type="Pfam" id="PF00724"/>
    </source>
</evidence>
<dbReference type="PANTHER" id="PTHR43656">
    <property type="entry name" value="BINDING OXIDOREDUCTASE, PUTATIVE (AFU_ORTHOLOGUE AFUA_2G08260)-RELATED"/>
    <property type="match status" value="1"/>
</dbReference>
<dbReference type="InterPro" id="IPR013785">
    <property type="entry name" value="Aldolase_TIM"/>
</dbReference>
<dbReference type="CDD" id="cd04733">
    <property type="entry name" value="OYE_like_2_FMN"/>
    <property type="match status" value="1"/>
</dbReference>
<evidence type="ECO:0000313" key="5">
    <source>
        <dbReference type="Proteomes" id="UP001557485"/>
    </source>
</evidence>
<dbReference type="SUPFAM" id="SSF51395">
    <property type="entry name" value="FMN-linked oxidoreductases"/>
    <property type="match status" value="1"/>
</dbReference>
<sequence length="410" mass="44728">MTSITTIASPLDINTKVDVKNRLFKSAMSEQLADAQNAPTEKLIRLYRAWAQGGAGLLVTGNVMVDRNALGEPRNVVLDELSDLAKFKLWAEASSENGTQVWMQLNHPGKQVPSFLSKAPVAPSAVPLAGGMESAFACPRALTETEILEIIKRFAWVSARAKECGFTGVQIHSAHGYLVNQFLSPHQNRRDDQWGGNLENRMRFLLEIYRAIRAAVGNDFPVGVKLNSADFQKGGFDETDSIEVIKVLQEEGIDLVEISGGNYETPSMVGDGVSESTLKREAYFLDYAEKAQKIMSVPLVVTGGFRSAAAMNGAIQTGAADMIGLARPLALDPALPNKLIADDAHAMQLPKLSTGIKALDTLAMLEITWYEHQLERIGKGKQPKPKLSTWISVLKTFCSLGTVAFQKRRA</sequence>
<dbReference type="Gene3D" id="3.20.20.70">
    <property type="entry name" value="Aldolase class I"/>
    <property type="match status" value="1"/>
</dbReference>
<dbReference type="Proteomes" id="UP001557485">
    <property type="component" value="Unassembled WGS sequence"/>
</dbReference>
<gene>
    <name evidence="4" type="ORF">AB4876_06355</name>
</gene>
<accession>A0ABV3U3N2</accession>